<dbReference type="RefSeq" id="WP_103905916.1">
    <property type="nucleotide sequence ID" value="NZ_CP049246.1"/>
</dbReference>
<sequence length="214" mass="24315">MKKILLMGLSACMAASLFFSCSSSDRKLPIYGERTPVEKEVDGKQVVDTIYHTIPDFSFLNQDSVQLTQDFFKGKIYVANFFFTHCPSICPTMQRNLLKAYEKYKGNEKIAFLSHSIDFKYDSPSILKDYATKLGVTNDQWQFVTGSKAAIYGISDKYMVFTKEDPNAPGGYDHQGYLVIIDPDRRIRGAYDGTDDEQVSKLLEDLDVILAEYK</sequence>
<evidence type="ECO:0000256" key="4">
    <source>
        <dbReference type="PIRSR" id="PIRSR603782-2"/>
    </source>
</evidence>
<evidence type="ECO:0000256" key="5">
    <source>
        <dbReference type="SAM" id="SignalP"/>
    </source>
</evidence>
<keyword evidence="2 3" id="KW-0186">Copper</keyword>
<evidence type="ECO:0000313" key="8">
    <source>
        <dbReference type="Proteomes" id="UP000236731"/>
    </source>
</evidence>
<dbReference type="PROSITE" id="PS51352">
    <property type="entry name" value="THIOREDOXIN_2"/>
    <property type="match status" value="1"/>
</dbReference>
<feature type="domain" description="Thioredoxin" evidence="6">
    <location>
        <begin position="48"/>
        <end position="211"/>
    </location>
</feature>
<keyword evidence="8" id="KW-1185">Reference proteome</keyword>
<keyword evidence="4" id="KW-1015">Disulfide bond</keyword>
<dbReference type="SUPFAM" id="SSF52833">
    <property type="entry name" value="Thioredoxin-like"/>
    <property type="match status" value="1"/>
</dbReference>
<keyword evidence="5" id="KW-0732">Signal</keyword>
<dbReference type="InterPro" id="IPR036249">
    <property type="entry name" value="Thioredoxin-like_sf"/>
</dbReference>
<evidence type="ECO:0000313" key="7">
    <source>
        <dbReference type="EMBL" id="SEF98080.1"/>
    </source>
</evidence>
<accession>A0A1H5WFD9</accession>
<dbReference type="EMBL" id="FNUT01000004">
    <property type="protein sequence ID" value="SEF98080.1"/>
    <property type="molecule type" value="Genomic_DNA"/>
</dbReference>
<evidence type="ECO:0000256" key="3">
    <source>
        <dbReference type="PIRSR" id="PIRSR603782-1"/>
    </source>
</evidence>
<feature type="chain" id="PRO_5009288227" evidence="5">
    <location>
        <begin position="24"/>
        <end position="214"/>
    </location>
</feature>
<dbReference type="OrthoDB" id="9811998at2"/>
<gene>
    <name evidence="7" type="ORF">SAMN05421877_10432</name>
</gene>
<dbReference type="CDD" id="cd02968">
    <property type="entry name" value="SCO"/>
    <property type="match status" value="1"/>
</dbReference>
<feature type="signal peptide" evidence="5">
    <location>
        <begin position="1"/>
        <end position="23"/>
    </location>
</feature>
<protein>
    <submittedName>
        <fullName evidence="7">Protein SCO1/2</fullName>
    </submittedName>
</protein>
<proteinExistence type="inferred from homology"/>
<organism evidence="7 8">
    <name type="scientific">Sphingobacterium lactis</name>
    <dbReference type="NCBI Taxonomy" id="797291"/>
    <lineage>
        <taxon>Bacteria</taxon>
        <taxon>Pseudomonadati</taxon>
        <taxon>Bacteroidota</taxon>
        <taxon>Sphingobacteriia</taxon>
        <taxon>Sphingobacteriales</taxon>
        <taxon>Sphingobacteriaceae</taxon>
        <taxon>Sphingobacterium</taxon>
    </lineage>
</organism>
<dbReference type="AlphaFoldDB" id="A0A1H5WFD9"/>
<comment type="similarity">
    <text evidence="1">Belongs to the SCO1/2 family.</text>
</comment>
<dbReference type="GO" id="GO:0046872">
    <property type="term" value="F:metal ion binding"/>
    <property type="evidence" value="ECO:0007669"/>
    <property type="project" value="UniProtKB-KW"/>
</dbReference>
<dbReference type="InterPro" id="IPR003782">
    <property type="entry name" value="SCO1/SenC"/>
</dbReference>
<feature type="disulfide bond" description="Redox-active" evidence="4">
    <location>
        <begin position="86"/>
        <end position="90"/>
    </location>
</feature>
<dbReference type="InterPro" id="IPR013766">
    <property type="entry name" value="Thioredoxin_domain"/>
</dbReference>
<feature type="binding site" evidence="3">
    <location>
        <position position="86"/>
    </location>
    <ligand>
        <name>Cu cation</name>
        <dbReference type="ChEBI" id="CHEBI:23378"/>
    </ligand>
</feature>
<feature type="binding site" evidence="3">
    <location>
        <position position="90"/>
    </location>
    <ligand>
        <name>Cu cation</name>
        <dbReference type="ChEBI" id="CHEBI:23378"/>
    </ligand>
</feature>
<dbReference type="PANTHER" id="PTHR12151">
    <property type="entry name" value="ELECTRON TRANSPORT PROTIN SCO1/SENC FAMILY MEMBER"/>
    <property type="match status" value="1"/>
</dbReference>
<name>A0A1H5WFD9_9SPHI</name>
<dbReference type="PROSITE" id="PS51257">
    <property type="entry name" value="PROKAR_LIPOPROTEIN"/>
    <property type="match status" value="1"/>
</dbReference>
<dbReference type="Pfam" id="PF02630">
    <property type="entry name" value="SCO1-SenC"/>
    <property type="match status" value="1"/>
</dbReference>
<keyword evidence="3" id="KW-0479">Metal-binding</keyword>
<dbReference type="PANTHER" id="PTHR12151:SF25">
    <property type="entry name" value="LINALOOL DEHYDRATASE_ISOMERASE DOMAIN-CONTAINING PROTEIN"/>
    <property type="match status" value="1"/>
</dbReference>
<evidence type="ECO:0000256" key="1">
    <source>
        <dbReference type="ARBA" id="ARBA00010996"/>
    </source>
</evidence>
<reference evidence="8" key="1">
    <citation type="submission" date="2016-10" db="EMBL/GenBank/DDBJ databases">
        <authorList>
            <person name="Varghese N."/>
            <person name="Submissions S."/>
        </authorList>
    </citation>
    <scope>NUCLEOTIDE SEQUENCE [LARGE SCALE GENOMIC DNA]</scope>
    <source>
        <strain evidence="8">DSM 22361</strain>
    </source>
</reference>
<evidence type="ECO:0000256" key="2">
    <source>
        <dbReference type="ARBA" id="ARBA00023008"/>
    </source>
</evidence>
<dbReference type="Proteomes" id="UP000236731">
    <property type="component" value="Unassembled WGS sequence"/>
</dbReference>
<evidence type="ECO:0000259" key="6">
    <source>
        <dbReference type="PROSITE" id="PS51352"/>
    </source>
</evidence>
<dbReference type="Gene3D" id="3.40.30.10">
    <property type="entry name" value="Glutaredoxin"/>
    <property type="match status" value="1"/>
</dbReference>
<feature type="binding site" evidence="3">
    <location>
        <position position="174"/>
    </location>
    <ligand>
        <name>Cu cation</name>
        <dbReference type="ChEBI" id="CHEBI:23378"/>
    </ligand>
</feature>